<proteinExistence type="predicted"/>
<evidence type="ECO:0000313" key="2">
    <source>
        <dbReference type="Proteomes" id="UP000266841"/>
    </source>
</evidence>
<reference evidence="1 2" key="1">
    <citation type="journal article" date="2012" name="Genome Biol.">
        <title>Genome and low-iron response of an oceanic diatom adapted to chronic iron limitation.</title>
        <authorList>
            <person name="Lommer M."/>
            <person name="Specht M."/>
            <person name="Roy A.S."/>
            <person name="Kraemer L."/>
            <person name="Andreson R."/>
            <person name="Gutowska M.A."/>
            <person name="Wolf J."/>
            <person name="Bergner S.V."/>
            <person name="Schilhabel M.B."/>
            <person name="Klostermeier U.C."/>
            <person name="Beiko R.G."/>
            <person name="Rosenstiel P."/>
            <person name="Hippler M."/>
            <person name="Laroche J."/>
        </authorList>
    </citation>
    <scope>NUCLEOTIDE SEQUENCE [LARGE SCALE GENOMIC DNA]</scope>
    <source>
        <strain evidence="1 2">CCMP1005</strain>
    </source>
</reference>
<keyword evidence="2" id="KW-1185">Reference proteome</keyword>
<name>K0SWT4_THAOC</name>
<dbReference type="Proteomes" id="UP000266841">
    <property type="component" value="Unassembled WGS sequence"/>
</dbReference>
<feature type="non-terminal residue" evidence="1">
    <location>
        <position position="329"/>
    </location>
</feature>
<organism evidence="1 2">
    <name type="scientific">Thalassiosira oceanica</name>
    <name type="common">Marine diatom</name>
    <dbReference type="NCBI Taxonomy" id="159749"/>
    <lineage>
        <taxon>Eukaryota</taxon>
        <taxon>Sar</taxon>
        <taxon>Stramenopiles</taxon>
        <taxon>Ochrophyta</taxon>
        <taxon>Bacillariophyta</taxon>
        <taxon>Coscinodiscophyceae</taxon>
        <taxon>Thalassiosirophycidae</taxon>
        <taxon>Thalassiosirales</taxon>
        <taxon>Thalassiosiraceae</taxon>
        <taxon>Thalassiosira</taxon>
    </lineage>
</organism>
<evidence type="ECO:0000313" key="1">
    <source>
        <dbReference type="EMBL" id="EJK70878.1"/>
    </source>
</evidence>
<protein>
    <submittedName>
        <fullName evidence="1">Uncharacterized protein</fullName>
    </submittedName>
</protein>
<comment type="caution">
    <text evidence="1">The sequence shown here is derived from an EMBL/GenBank/DDBJ whole genome shotgun (WGS) entry which is preliminary data.</text>
</comment>
<gene>
    <name evidence="1" type="ORF">THAOC_07729</name>
</gene>
<accession>K0SWT4</accession>
<dbReference type="AlphaFoldDB" id="K0SWT4"/>
<sequence length="329" mass="37444">MTTAWLLDQIHDHLGAIRDKTTEIFNPSHVAQLQQPRQKPSIDQSLPRKHCSKLTAILASATDYLISSLHFMLTNHIHGHLSYIKPIIIPKGLRNIIFIAFHSNPIGGHFQHRMNISPHQVPLLPARHYSHVRDMVGRDVAKLLVQEQQTWHRDLINSQRPDPRIYEKGDIVFARRAVRSNALRGQVDKLMYSHTGPFRIITHLDSKAIGSDPFTEAGIKGFKPPQPLKASPVQFSDITATMDFHFPSIAELNADLFPFPWKEGECVIYLRDQPEEEIVSAMYQGPPPSADMHQPPEIPLLTSLFQRIIASMDKLFFIPTISGHQMHEE</sequence>
<dbReference type="EMBL" id="AGNL01007938">
    <property type="protein sequence ID" value="EJK70878.1"/>
    <property type="molecule type" value="Genomic_DNA"/>
</dbReference>